<dbReference type="SMART" id="SM00288">
    <property type="entry name" value="VHS"/>
    <property type="match status" value="1"/>
</dbReference>
<dbReference type="GO" id="GO:0043130">
    <property type="term" value="F:ubiquitin binding"/>
    <property type="evidence" value="ECO:0007669"/>
    <property type="project" value="InterPro"/>
</dbReference>
<keyword evidence="4" id="KW-0472">Membrane</keyword>
<evidence type="ECO:0000259" key="6">
    <source>
        <dbReference type="PROSITE" id="PS50179"/>
    </source>
</evidence>
<evidence type="ECO:0000256" key="5">
    <source>
        <dbReference type="SAM" id="MobiDB-lite"/>
    </source>
</evidence>
<dbReference type="CDD" id="cd03561">
    <property type="entry name" value="VHS"/>
    <property type="match status" value="1"/>
</dbReference>
<dbReference type="SUPFAM" id="SSF48464">
    <property type="entry name" value="ENTH/VHS domain"/>
    <property type="match status" value="1"/>
</dbReference>
<dbReference type="PROSITE" id="PS50179">
    <property type="entry name" value="VHS"/>
    <property type="match status" value="1"/>
</dbReference>
<comment type="similarity">
    <text evidence="2">Belongs to the TOM1 family.</text>
</comment>
<dbReference type="Pfam" id="PF00790">
    <property type="entry name" value="VHS"/>
    <property type="match status" value="1"/>
</dbReference>
<evidence type="ECO:0000256" key="4">
    <source>
        <dbReference type="ARBA" id="ARBA00023136"/>
    </source>
</evidence>
<sequence>MTSATVKVEKATSDLLLSPDWALNMDICDSVNSDYGQARDVIKAIKKRLHHKSSTVQFLTLTLLETLMKNCGDYVHQQVQEREILNEMVKIVKKKSDIPVRDKILLLIDSWQEAFGGPSGKYPQYYWAYSELKAYGVIFPERTHDDAPIITPPASHPTATDPPVTQHLPSQFPLPSPPQTLYAVPSGQQPGYGSLQPSYGSPRTGYGMPPLGDGLRGYGPHPFYGMPVNTPNLSYGMPVNASLRLDEAMASEMANLRL</sequence>
<comment type="subcellular location">
    <subcellularLocation>
        <location evidence="1">Membrane</location>
    </subcellularLocation>
</comment>
<evidence type="ECO:0000256" key="1">
    <source>
        <dbReference type="ARBA" id="ARBA00004370"/>
    </source>
</evidence>
<name>A0A833R5X3_9POAL</name>
<proteinExistence type="inferred from homology"/>
<dbReference type="EMBL" id="SWLB01000013">
    <property type="protein sequence ID" value="KAF3330441.1"/>
    <property type="molecule type" value="Genomic_DNA"/>
</dbReference>
<evidence type="ECO:0000313" key="7">
    <source>
        <dbReference type="EMBL" id="KAF3330441.1"/>
    </source>
</evidence>
<keyword evidence="8" id="KW-1185">Reference proteome</keyword>
<gene>
    <name evidence="7" type="ORF">FCM35_KLT03795</name>
</gene>
<dbReference type="GO" id="GO:0035091">
    <property type="term" value="F:phosphatidylinositol binding"/>
    <property type="evidence" value="ECO:0007669"/>
    <property type="project" value="InterPro"/>
</dbReference>
<dbReference type="PANTHER" id="PTHR45898">
    <property type="entry name" value="TOM1-LIKE PROTEIN"/>
    <property type="match status" value="1"/>
</dbReference>
<evidence type="ECO:0000256" key="2">
    <source>
        <dbReference type="ARBA" id="ARBA00007708"/>
    </source>
</evidence>
<reference evidence="7" key="1">
    <citation type="submission" date="2020-01" db="EMBL/GenBank/DDBJ databases">
        <title>Genome sequence of Kobresia littledalei, the first chromosome-level genome in the family Cyperaceae.</title>
        <authorList>
            <person name="Qu G."/>
        </authorList>
    </citation>
    <scope>NUCLEOTIDE SEQUENCE</scope>
    <source>
        <strain evidence="7">C.B.Clarke</strain>
        <tissue evidence="7">Leaf</tissue>
    </source>
</reference>
<evidence type="ECO:0000313" key="8">
    <source>
        <dbReference type="Proteomes" id="UP000623129"/>
    </source>
</evidence>
<protein>
    <submittedName>
        <fullName evidence="7">TOM1-like protein 2</fullName>
    </submittedName>
</protein>
<dbReference type="OrthoDB" id="2018246at2759"/>
<accession>A0A833R5X3</accession>
<dbReference type="InterPro" id="IPR008942">
    <property type="entry name" value="ENTH_VHS"/>
</dbReference>
<comment type="caution">
    <text evidence="7">The sequence shown here is derived from an EMBL/GenBank/DDBJ whole genome shotgun (WGS) entry which is preliminary data.</text>
</comment>
<dbReference type="Proteomes" id="UP000623129">
    <property type="component" value="Unassembled WGS sequence"/>
</dbReference>
<dbReference type="InterPro" id="IPR044836">
    <property type="entry name" value="TOL_plant"/>
</dbReference>
<dbReference type="PANTHER" id="PTHR45898:SF2">
    <property type="entry name" value="TOM1-LIKE PROTEIN 6"/>
    <property type="match status" value="1"/>
</dbReference>
<dbReference type="GO" id="GO:0016020">
    <property type="term" value="C:membrane"/>
    <property type="evidence" value="ECO:0007669"/>
    <property type="project" value="UniProtKB-SubCell"/>
</dbReference>
<dbReference type="FunFam" id="1.25.40.90:FF:000028">
    <property type="entry name" value="TOM1-like protein 2"/>
    <property type="match status" value="1"/>
</dbReference>
<dbReference type="GO" id="GO:0043328">
    <property type="term" value="P:protein transport to vacuole involved in ubiquitin-dependent protein catabolic process via the multivesicular body sorting pathway"/>
    <property type="evidence" value="ECO:0007669"/>
    <property type="project" value="InterPro"/>
</dbReference>
<keyword evidence="3" id="KW-0813">Transport</keyword>
<evidence type="ECO:0000256" key="3">
    <source>
        <dbReference type="ARBA" id="ARBA00022448"/>
    </source>
</evidence>
<feature type="domain" description="VHS" evidence="6">
    <location>
        <begin position="11"/>
        <end position="140"/>
    </location>
</feature>
<dbReference type="AlphaFoldDB" id="A0A833R5X3"/>
<organism evidence="7 8">
    <name type="scientific">Carex littledalei</name>
    <dbReference type="NCBI Taxonomy" id="544730"/>
    <lineage>
        <taxon>Eukaryota</taxon>
        <taxon>Viridiplantae</taxon>
        <taxon>Streptophyta</taxon>
        <taxon>Embryophyta</taxon>
        <taxon>Tracheophyta</taxon>
        <taxon>Spermatophyta</taxon>
        <taxon>Magnoliopsida</taxon>
        <taxon>Liliopsida</taxon>
        <taxon>Poales</taxon>
        <taxon>Cyperaceae</taxon>
        <taxon>Cyperoideae</taxon>
        <taxon>Cariceae</taxon>
        <taxon>Carex</taxon>
        <taxon>Carex subgen. Euthyceras</taxon>
    </lineage>
</organism>
<dbReference type="InterPro" id="IPR002014">
    <property type="entry name" value="VHS_dom"/>
</dbReference>
<dbReference type="GO" id="GO:0005737">
    <property type="term" value="C:cytoplasm"/>
    <property type="evidence" value="ECO:0007669"/>
    <property type="project" value="UniProtKB-ARBA"/>
</dbReference>
<feature type="region of interest" description="Disordered" evidence="5">
    <location>
        <begin position="146"/>
        <end position="172"/>
    </location>
</feature>
<dbReference type="Gene3D" id="1.25.40.90">
    <property type="match status" value="1"/>
</dbReference>